<reference evidence="1" key="1">
    <citation type="journal article" date="2013" name="Genome Biol.">
        <title>Draft genome of the mountain pine beetle, Dendroctonus ponderosae Hopkins, a major forest pest.</title>
        <authorList>
            <person name="Keeling C.I."/>
            <person name="Yuen M.M."/>
            <person name="Liao N.Y."/>
            <person name="Docking T.R."/>
            <person name="Chan S.K."/>
            <person name="Taylor G.A."/>
            <person name="Palmquist D.L."/>
            <person name="Jackman S.D."/>
            <person name="Nguyen A."/>
            <person name="Li M."/>
            <person name="Henderson H."/>
            <person name="Janes J.K."/>
            <person name="Zhao Y."/>
            <person name="Pandoh P."/>
            <person name="Moore R."/>
            <person name="Sperling F.A."/>
            <person name="Huber D.P."/>
            <person name="Birol I."/>
            <person name="Jones S.J."/>
            <person name="Bohlmann J."/>
        </authorList>
    </citation>
    <scope>NUCLEOTIDE SEQUENCE</scope>
</reference>
<dbReference type="EMBL" id="KB741084">
    <property type="protein sequence ID" value="ENN73993.1"/>
    <property type="molecule type" value="Genomic_DNA"/>
</dbReference>
<evidence type="ECO:0000313" key="1">
    <source>
        <dbReference type="EMBL" id="ENN73993.1"/>
    </source>
</evidence>
<organism evidence="1">
    <name type="scientific">Dendroctonus ponderosae</name>
    <name type="common">Mountain pine beetle</name>
    <dbReference type="NCBI Taxonomy" id="77166"/>
    <lineage>
        <taxon>Eukaryota</taxon>
        <taxon>Metazoa</taxon>
        <taxon>Ecdysozoa</taxon>
        <taxon>Arthropoda</taxon>
        <taxon>Hexapoda</taxon>
        <taxon>Insecta</taxon>
        <taxon>Pterygota</taxon>
        <taxon>Neoptera</taxon>
        <taxon>Endopterygota</taxon>
        <taxon>Coleoptera</taxon>
        <taxon>Polyphaga</taxon>
        <taxon>Cucujiformia</taxon>
        <taxon>Curculionidae</taxon>
        <taxon>Scolytinae</taxon>
        <taxon>Dendroctonus</taxon>
    </lineage>
</organism>
<accession>N6T8E8</accession>
<sequence>NSEVIKLQQHLSLLKQEYATLQTKYRDLESRYTYIAATNGDATDSDITNSFASRLVNTISNLHDSEVYSDIKIKLLVGRDCLWKRLKKKNFALKMKRSPTYILLSAFIPHNMQ</sequence>
<dbReference type="AlphaFoldDB" id="N6T8E8"/>
<protein>
    <submittedName>
        <fullName evidence="1">Uncharacterized protein</fullName>
    </submittedName>
</protein>
<dbReference type="OrthoDB" id="2306477at2759"/>
<proteinExistence type="predicted"/>
<feature type="non-terminal residue" evidence="1">
    <location>
        <position position="1"/>
    </location>
</feature>
<name>N6T8E8_DENPD</name>
<dbReference type="HOGENOM" id="CLU_2139643_0_0_1"/>
<gene>
    <name evidence="1" type="ORF">YQE_09383</name>
</gene>